<evidence type="ECO:0000313" key="2">
    <source>
        <dbReference type="Proteomes" id="UP000789525"/>
    </source>
</evidence>
<dbReference type="EMBL" id="CAJVPT010021684">
    <property type="protein sequence ID" value="CAG8656291.1"/>
    <property type="molecule type" value="Genomic_DNA"/>
</dbReference>
<organism evidence="1 2">
    <name type="scientific">Acaulospora colombiana</name>
    <dbReference type="NCBI Taxonomy" id="27376"/>
    <lineage>
        <taxon>Eukaryota</taxon>
        <taxon>Fungi</taxon>
        <taxon>Fungi incertae sedis</taxon>
        <taxon>Mucoromycota</taxon>
        <taxon>Glomeromycotina</taxon>
        <taxon>Glomeromycetes</taxon>
        <taxon>Diversisporales</taxon>
        <taxon>Acaulosporaceae</taxon>
        <taxon>Acaulospora</taxon>
    </lineage>
</organism>
<comment type="caution">
    <text evidence="1">The sequence shown here is derived from an EMBL/GenBank/DDBJ whole genome shotgun (WGS) entry which is preliminary data.</text>
</comment>
<keyword evidence="2" id="KW-1185">Reference proteome</keyword>
<name>A0ACA9NK47_9GLOM</name>
<gene>
    <name evidence="1" type="ORF">ACOLOM_LOCUS8420</name>
</gene>
<proteinExistence type="predicted"/>
<reference evidence="1" key="1">
    <citation type="submission" date="2021-06" db="EMBL/GenBank/DDBJ databases">
        <authorList>
            <person name="Kallberg Y."/>
            <person name="Tangrot J."/>
            <person name="Rosling A."/>
        </authorList>
    </citation>
    <scope>NUCLEOTIDE SEQUENCE</scope>
    <source>
        <strain evidence="1">CL356</strain>
    </source>
</reference>
<protein>
    <submittedName>
        <fullName evidence="1">15444_t:CDS:1</fullName>
    </submittedName>
</protein>
<dbReference type="Proteomes" id="UP000789525">
    <property type="component" value="Unassembled WGS sequence"/>
</dbReference>
<sequence length="163" mass="17996">MSSGSQYLPQQLLLNLPESHMVGSENPVLAPAPTPPQRRTDSQIAYSTVMPPLVIDRTTNCPAQSPYRKDLAQNNDLLSAHVYPLFNAVKYWEQASKLGLKGLNLRQKVLGSEHPDTTQSLQNVEYFRSMIQCPVPSNLEGDHEPNGIPHSTCTQTEGVSNNT</sequence>
<accession>A0ACA9NK47</accession>
<evidence type="ECO:0000313" key="1">
    <source>
        <dbReference type="EMBL" id="CAG8656291.1"/>
    </source>
</evidence>